<accession>A0ABU3CUX1</accession>
<dbReference type="EMBL" id="JAVRHP010000034">
    <property type="protein sequence ID" value="MDT0650160.1"/>
    <property type="molecule type" value="Genomic_DNA"/>
</dbReference>
<dbReference type="Pfam" id="PF13439">
    <property type="entry name" value="Glyco_transf_4"/>
    <property type="match status" value="1"/>
</dbReference>
<evidence type="ECO:0000259" key="1">
    <source>
        <dbReference type="Pfam" id="PF13439"/>
    </source>
</evidence>
<feature type="domain" description="Glycosyltransferase subfamily 4-like N-terminal" evidence="1">
    <location>
        <begin position="24"/>
        <end position="109"/>
    </location>
</feature>
<dbReference type="InterPro" id="IPR028098">
    <property type="entry name" value="Glyco_trans_4-like_N"/>
</dbReference>
<name>A0ABU3CUX1_9FLAO</name>
<dbReference type="Gene3D" id="3.40.50.2000">
    <property type="entry name" value="Glycogen Phosphorylase B"/>
    <property type="match status" value="1"/>
</dbReference>
<dbReference type="RefSeq" id="WP_349254641.1">
    <property type="nucleotide sequence ID" value="NZ_JAVRHP010000034.1"/>
</dbReference>
<sequence length="127" mass="14503">MQNIEKHHRHPELTILHLSAVKKWGGGEKHIENLCRELPSVAPKINNIVLYNRKLRFSKTFYTKKTDIIPASLGFKLDPRFVAKIILICRRKEVDIVHIHDSTALALYIIGSQITPLPPAVFSKKTS</sequence>
<evidence type="ECO:0000313" key="3">
    <source>
        <dbReference type="Proteomes" id="UP001248819"/>
    </source>
</evidence>
<dbReference type="Proteomes" id="UP001248819">
    <property type="component" value="Unassembled WGS sequence"/>
</dbReference>
<comment type="caution">
    <text evidence="2">The sequence shown here is derived from an EMBL/GenBank/DDBJ whole genome shotgun (WGS) entry which is preliminary data.</text>
</comment>
<proteinExistence type="predicted"/>
<organism evidence="2 3">
    <name type="scientific">Autumnicola edwardsiae</name>
    <dbReference type="NCBI Taxonomy" id="3075594"/>
    <lineage>
        <taxon>Bacteria</taxon>
        <taxon>Pseudomonadati</taxon>
        <taxon>Bacteroidota</taxon>
        <taxon>Flavobacteriia</taxon>
        <taxon>Flavobacteriales</taxon>
        <taxon>Flavobacteriaceae</taxon>
        <taxon>Autumnicola</taxon>
    </lineage>
</organism>
<evidence type="ECO:0000313" key="2">
    <source>
        <dbReference type="EMBL" id="MDT0650160.1"/>
    </source>
</evidence>
<gene>
    <name evidence="2" type="ORF">RM529_08400</name>
</gene>
<reference evidence="2 3" key="1">
    <citation type="submission" date="2023-09" db="EMBL/GenBank/DDBJ databases">
        <authorList>
            <person name="Rey-Velasco X."/>
        </authorList>
    </citation>
    <scope>NUCLEOTIDE SEQUENCE [LARGE SCALE GENOMIC DNA]</scope>
    <source>
        <strain evidence="2 3">F297</strain>
    </source>
</reference>
<keyword evidence="3" id="KW-1185">Reference proteome</keyword>
<feature type="non-terminal residue" evidence="2">
    <location>
        <position position="127"/>
    </location>
</feature>
<dbReference type="SUPFAM" id="SSF53756">
    <property type="entry name" value="UDP-Glycosyltransferase/glycogen phosphorylase"/>
    <property type="match status" value="1"/>
</dbReference>
<protein>
    <submittedName>
        <fullName evidence="2">Glycosyltransferase family 1 protein</fullName>
    </submittedName>
</protein>